<name>A0A8U0HSU0_9EURY</name>
<dbReference type="GO" id="GO:0005524">
    <property type="term" value="F:ATP binding"/>
    <property type="evidence" value="ECO:0007669"/>
    <property type="project" value="TreeGrafter"/>
</dbReference>
<dbReference type="Pfam" id="PF01656">
    <property type="entry name" value="CbiA"/>
    <property type="match status" value="1"/>
</dbReference>
<dbReference type="GO" id="GO:0016887">
    <property type="term" value="F:ATP hydrolysis activity"/>
    <property type="evidence" value="ECO:0007669"/>
    <property type="project" value="TreeGrafter"/>
</dbReference>
<dbReference type="GO" id="GO:0009898">
    <property type="term" value="C:cytoplasmic side of plasma membrane"/>
    <property type="evidence" value="ECO:0007669"/>
    <property type="project" value="TreeGrafter"/>
</dbReference>
<dbReference type="RefSeq" id="WP_248650108.1">
    <property type="nucleotide sequence ID" value="NZ_CP096659.1"/>
</dbReference>
<dbReference type="Proteomes" id="UP000830729">
    <property type="component" value="Chromosome"/>
</dbReference>
<dbReference type="Gene3D" id="3.40.50.300">
    <property type="entry name" value="P-loop containing nucleotide triphosphate hydrolases"/>
    <property type="match status" value="1"/>
</dbReference>
<dbReference type="SUPFAM" id="SSF52540">
    <property type="entry name" value="P-loop containing nucleoside triphosphate hydrolases"/>
    <property type="match status" value="1"/>
</dbReference>
<reference evidence="3 4" key="1">
    <citation type="submission" date="2022-04" db="EMBL/GenBank/DDBJ databases">
        <title>Diverse halophilic archaea isolated from saline environments.</title>
        <authorList>
            <person name="Cui H.-L."/>
        </authorList>
    </citation>
    <scope>NUCLEOTIDE SEQUENCE [LARGE SCALE GENOMIC DNA]</scope>
    <source>
        <strain evidence="3 4">XZYJT49</strain>
    </source>
</reference>
<keyword evidence="4" id="KW-1185">Reference proteome</keyword>
<feature type="compositionally biased region" description="Basic and acidic residues" evidence="1">
    <location>
        <begin position="97"/>
        <end position="108"/>
    </location>
</feature>
<dbReference type="GeneID" id="72186765"/>
<accession>A0A8U0HSU0</accession>
<dbReference type="EMBL" id="CP096659">
    <property type="protein sequence ID" value="UPV74060.1"/>
    <property type="molecule type" value="Genomic_DNA"/>
</dbReference>
<evidence type="ECO:0000313" key="4">
    <source>
        <dbReference type="Proteomes" id="UP000830729"/>
    </source>
</evidence>
<sequence>MLAVAGGKGGAGKTTTTLGLAAALGRQRRTVVAVDADREMPDLHAMSGVARTPGLDAVAAGWPAELVAGPADPPTAGVDVLPAGTGPPSAGSGAVDRGTDRAADRRTAGTESSLARVRGVADAVLVDCPAGAGPDAVAPLRAADAAVIVTTTDPDCLRDAAKTAAMARELDAPVAGAVVSRADETPSGVGRLLDCPVLGDVPDAGIDSRTTSVGRGVEPLDDDEVRAAHDRLVSALQPKYL</sequence>
<organism evidence="3 4">
    <name type="scientific">Halorussus limi</name>
    <dbReference type="NCBI Taxonomy" id="2938695"/>
    <lineage>
        <taxon>Archaea</taxon>
        <taxon>Methanobacteriati</taxon>
        <taxon>Methanobacteriota</taxon>
        <taxon>Stenosarchaea group</taxon>
        <taxon>Halobacteria</taxon>
        <taxon>Halobacteriales</taxon>
        <taxon>Haladaptataceae</taxon>
        <taxon>Halorussus</taxon>
    </lineage>
</organism>
<dbReference type="InterPro" id="IPR002586">
    <property type="entry name" value="CobQ/CobB/MinD/ParA_Nub-bd_dom"/>
</dbReference>
<evidence type="ECO:0000313" key="3">
    <source>
        <dbReference type="EMBL" id="UPV74060.1"/>
    </source>
</evidence>
<feature type="compositionally biased region" description="Low complexity" evidence="1">
    <location>
        <begin position="82"/>
        <end position="96"/>
    </location>
</feature>
<evidence type="ECO:0000259" key="2">
    <source>
        <dbReference type="Pfam" id="PF01656"/>
    </source>
</evidence>
<proteinExistence type="predicted"/>
<gene>
    <name evidence="3" type="ORF">M0R89_16160</name>
</gene>
<feature type="domain" description="CobQ/CobB/MinD/ParA nucleotide binding" evidence="2">
    <location>
        <begin position="2"/>
        <end position="185"/>
    </location>
</feature>
<dbReference type="GO" id="GO:0005829">
    <property type="term" value="C:cytosol"/>
    <property type="evidence" value="ECO:0007669"/>
    <property type="project" value="TreeGrafter"/>
</dbReference>
<dbReference type="PANTHER" id="PTHR43384">
    <property type="entry name" value="SEPTUM SITE-DETERMINING PROTEIN MIND HOMOLOG, CHLOROPLASTIC-RELATED"/>
    <property type="match status" value="1"/>
</dbReference>
<dbReference type="PANTHER" id="PTHR43384:SF10">
    <property type="entry name" value="ATPASE INVOLVED IN CHROMOSOME PARTITIONING, PARA_MIND FAMILY"/>
    <property type="match status" value="1"/>
</dbReference>
<feature type="region of interest" description="Disordered" evidence="1">
    <location>
        <begin position="82"/>
        <end position="113"/>
    </location>
</feature>
<dbReference type="InterPro" id="IPR050625">
    <property type="entry name" value="ParA/MinD_ATPase"/>
</dbReference>
<dbReference type="AlphaFoldDB" id="A0A8U0HSU0"/>
<evidence type="ECO:0000256" key="1">
    <source>
        <dbReference type="SAM" id="MobiDB-lite"/>
    </source>
</evidence>
<protein>
    <submittedName>
        <fullName evidence="3">P-loop NTPase</fullName>
    </submittedName>
</protein>
<dbReference type="GO" id="GO:0051782">
    <property type="term" value="P:negative regulation of cell division"/>
    <property type="evidence" value="ECO:0007669"/>
    <property type="project" value="TreeGrafter"/>
</dbReference>
<dbReference type="KEGG" id="halx:M0R89_16160"/>
<dbReference type="InterPro" id="IPR027417">
    <property type="entry name" value="P-loop_NTPase"/>
</dbReference>